<sequence>MLTTKPTNPLGSDTFQNIHRTTSRGRFSASFSVAVAAAGVAVVLQNPNHPFFQNVANLLLPNSFFGARSPLLTVKLLSSNQRAGFLFLRFWEIPFDFLELG</sequence>
<dbReference type="EMBL" id="JBBPBN010000010">
    <property type="protein sequence ID" value="KAK9030941.1"/>
    <property type="molecule type" value="Genomic_DNA"/>
</dbReference>
<gene>
    <name evidence="1" type="ORF">V6N11_032344</name>
</gene>
<organism evidence="1 2">
    <name type="scientific">Hibiscus sabdariffa</name>
    <name type="common">roselle</name>
    <dbReference type="NCBI Taxonomy" id="183260"/>
    <lineage>
        <taxon>Eukaryota</taxon>
        <taxon>Viridiplantae</taxon>
        <taxon>Streptophyta</taxon>
        <taxon>Embryophyta</taxon>
        <taxon>Tracheophyta</taxon>
        <taxon>Spermatophyta</taxon>
        <taxon>Magnoliopsida</taxon>
        <taxon>eudicotyledons</taxon>
        <taxon>Gunneridae</taxon>
        <taxon>Pentapetalae</taxon>
        <taxon>rosids</taxon>
        <taxon>malvids</taxon>
        <taxon>Malvales</taxon>
        <taxon>Malvaceae</taxon>
        <taxon>Malvoideae</taxon>
        <taxon>Hibiscus</taxon>
    </lineage>
</organism>
<protein>
    <submittedName>
        <fullName evidence="1">Uncharacterized protein</fullName>
    </submittedName>
</protein>
<evidence type="ECO:0000313" key="2">
    <source>
        <dbReference type="Proteomes" id="UP001396334"/>
    </source>
</evidence>
<comment type="caution">
    <text evidence="1">The sequence shown here is derived from an EMBL/GenBank/DDBJ whole genome shotgun (WGS) entry which is preliminary data.</text>
</comment>
<evidence type="ECO:0000313" key="1">
    <source>
        <dbReference type="EMBL" id="KAK9030941.1"/>
    </source>
</evidence>
<name>A0ABR2T0D2_9ROSI</name>
<keyword evidence="2" id="KW-1185">Reference proteome</keyword>
<reference evidence="1 2" key="1">
    <citation type="journal article" date="2024" name="G3 (Bethesda)">
        <title>Genome assembly of Hibiscus sabdariffa L. provides insights into metabolisms of medicinal natural products.</title>
        <authorList>
            <person name="Kim T."/>
        </authorList>
    </citation>
    <scope>NUCLEOTIDE SEQUENCE [LARGE SCALE GENOMIC DNA]</scope>
    <source>
        <strain evidence="1">TK-2024</strain>
        <tissue evidence="1">Old leaves</tissue>
    </source>
</reference>
<dbReference type="Proteomes" id="UP001396334">
    <property type="component" value="Unassembled WGS sequence"/>
</dbReference>
<proteinExistence type="predicted"/>
<accession>A0ABR2T0D2</accession>